<feature type="active site" evidence="17">
    <location>
        <position position="347"/>
    </location>
</feature>
<dbReference type="Pfam" id="PF02873">
    <property type="entry name" value="MurB_C"/>
    <property type="match status" value="1"/>
</dbReference>
<dbReference type="PANTHER" id="PTHR21071">
    <property type="entry name" value="UDP-N-ACETYLENOLPYRUVOYLGLUCOSAMINE REDUCTASE"/>
    <property type="match status" value="1"/>
</dbReference>
<feature type="active site" evidence="17">
    <location>
        <position position="174"/>
    </location>
</feature>
<evidence type="ECO:0000256" key="15">
    <source>
        <dbReference type="ARBA" id="ARBA00023316"/>
    </source>
</evidence>
<evidence type="ECO:0000256" key="2">
    <source>
        <dbReference type="ARBA" id="ARBA00003921"/>
    </source>
</evidence>
<keyword evidence="15 17" id="KW-0961">Cell wall biogenesis/degradation</keyword>
<dbReference type="GO" id="GO:0071555">
    <property type="term" value="P:cell wall organization"/>
    <property type="evidence" value="ECO:0007669"/>
    <property type="project" value="UniProtKB-KW"/>
</dbReference>
<dbReference type="GO" id="GO:0008360">
    <property type="term" value="P:regulation of cell shape"/>
    <property type="evidence" value="ECO:0007669"/>
    <property type="project" value="UniProtKB-KW"/>
</dbReference>
<dbReference type="EMBL" id="JACCBE010000001">
    <property type="protein sequence ID" value="NYD56505.1"/>
    <property type="molecule type" value="Genomic_DNA"/>
</dbReference>
<organism evidence="19 20">
    <name type="scientific">Nocardioides marinisabuli</name>
    <dbReference type="NCBI Taxonomy" id="419476"/>
    <lineage>
        <taxon>Bacteria</taxon>
        <taxon>Bacillati</taxon>
        <taxon>Actinomycetota</taxon>
        <taxon>Actinomycetes</taxon>
        <taxon>Propionibacteriales</taxon>
        <taxon>Nocardioidaceae</taxon>
        <taxon>Nocardioides</taxon>
    </lineage>
</organism>
<keyword evidence="8 17" id="KW-0285">Flavoprotein</keyword>
<evidence type="ECO:0000259" key="18">
    <source>
        <dbReference type="PROSITE" id="PS51387"/>
    </source>
</evidence>
<keyword evidence="7 17" id="KW-0132">Cell division</keyword>
<evidence type="ECO:0000256" key="4">
    <source>
        <dbReference type="ARBA" id="ARBA00004752"/>
    </source>
</evidence>
<comment type="subcellular location">
    <subcellularLocation>
        <location evidence="3 17">Cytoplasm</location>
    </subcellularLocation>
</comment>
<dbReference type="InterPro" id="IPR016167">
    <property type="entry name" value="FAD-bd_PCMH_sub1"/>
</dbReference>
<dbReference type="SUPFAM" id="SSF56176">
    <property type="entry name" value="FAD-binding/transporter-associated domain-like"/>
    <property type="match status" value="1"/>
</dbReference>
<keyword evidence="9 17" id="KW-0274">FAD</keyword>
<evidence type="ECO:0000256" key="6">
    <source>
        <dbReference type="ARBA" id="ARBA00022490"/>
    </source>
</evidence>
<dbReference type="GO" id="GO:0071949">
    <property type="term" value="F:FAD binding"/>
    <property type="evidence" value="ECO:0007669"/>
    <property type="project" value="InterPro"/>
</dbReference>
<sequence>MADPAGQAGPRLAERTTLRLGGHARRWVRAETEQDLVAAVADADAAGEPVLLLGGGSNLVVADEGFAGTVVEVATRGVAPDVEAGGEEAACGGVLVEVAAGEDWDALVATAVERGWVGIEALSGIPGSVGATPVQNVGAYGQEVSQTIASVRTYDRRDRQVRTLANADCDFSYRHSRFKAEPGRHVVLSVTFQLATGTLGAPVRYGELSRVLGVEPGARAPLAAVREAVLGLRAGKGMVLDADDHDTWSAGSFFTNPVVDAALLPEGAPAWEQPDGRVKTSAAWLIEHAGFARGYGADVGTGRARLSSKHTLALTNRGAASTDDLLLLARHVRDGVHQRFGIRLVNEPVLLGCDLDGA</sequence>
<dbReference type="GO" id="GO:0005829">
    <property type="term" value="C:cytosol"/>
    <property type="evidence" value="ECO:0007669"/>
    <property type="project" value="TreeGrafter"/>
</dbReference>
<evidence type="ECO:0000256" key="17">
    <source>
        <dbReference type="HAMAP-Rule" id="MF_00037"/>
    </source>
</evidence>
<name>A0A7Y9EYT9_9ACTN</name>
<dbReference type="NCBIfam" id="NF010478">
    <property type="entry name" value="PRK13903.1"/>
    <property type="match status" value="1"/>
</dbReference>
<dbReference type="InterPro" id="IPR006094">
    <property type="entry name" value="Oxid_FAD_bind_N"/>
</dbReference>
<keyword evidence="12 17" id="KW-0573">Peptidoglycan synthesis</keyword>
<evidence type="ECO:0000313" key="20">
    <source>
        <dbReference type="Proteomes" id="UP000516957"/>
    </source>
</evidence>
<comment type="caution">
    <text evidence="19">The sequence shown here is derived from an EMBL/GenBank/DDBJ whole genome shotgun (WGS) entry which is preliminary data.</text>
</comment>
<keyword evidence="13 17" id="KW-0560">Oxidoreductase</keyword>
<evidence type="ECO:0000256" key="14">
    <source>
        <dbReference type="ARBA" id="ARBA00023306"/>
    </source>
</evidence>
<evidence type="ECO:0000256" key="8">
    <source>
        <dbReference type="ARBA" id="ARBA00022630"/>
    </source>
</evidence>
<proteinExistence type="inferred from homology"/>
<comment type="function">
    <text evidence="2 17">Cell wall formation.</text>
</comment>
<dbReference type="InterPro" id="IPR016169">
    <property type="entry name" value="FAD-bd_PCMH_sub2"/>
</dbReference>
<comment type="similarity">
    <text evidence="5 17">Belongs to the MurB family.</text>
</comment>
<dbReference type="PANTHER" id="PTHR21071:SF4">
    <property type="entry name" value="UDP-N-ACETYLENOLPYRUVOYLGLUCOSAMINE REDUCTASE"/>
    <property type="match status" value="1"/>
</dbReference>
<evidence type="ECO:0000256" key="5">
    <source>
        <dbReference type="ARBA" id="ARBA00010485"/>
    </source>
</evidence>
<dbReference type="Gene3D" id="3.90.78.10">
    <property type="entry name" value="UDP-N-acetylenolpyruvoylglucosamine reductase, C-terminal domain"/>
    <property type="match status" value="1"/>
</dbReference>
<evidence type="ECO:0000313" key="19">
    <source>
        <dbReference type="EMBL" id="NYD56505.1"/>
    </source>
</evidence>
<dbReference type="GO" id="GO:0009252">
    <property type="term" value="P:peptidoglycan biosynthetic process"/>
    <property type="evidence" value="ECO:0007669"/>
    <property type="project" value="UniProtKB-UniRule"/>
</dbReference>
<dbReference type="SUPFAM" id="SSF56194">
    <property type="entry name" value="Uridine diphospho-N-Acetylenolpyruvylglucosamine reductase, MurB, C-terminal domain"/>
    <property type="match status" value="1"/>
</dbReference>
<dbReference type="RefSeq" id="WP_179614401.1">
    <property type="nucleotide sequence ID" value="NZ_CP059163.1"/>
</dbReference>
<dbReference type="InterPro" id="IPR011601">
    <property type="entry name" value="MurB_C"/>
</dbReference>
<evidence type="ECO:0000256" key="1">
    <source>
        <dbReference type="ARBA" id="ARBA00001974"/>
    </source>
</evidence>
<keyword evidence="14 17" id="KW-0131">Cell cycle</keyword>
<feature type="domain" description="FAD-binding PCMH-type" evidence="18">
    <location>
        <begin position="20"/>
        <end position="197"/>
    </location>
</feature>
<evidence type="ECO:0000256" key="11">
    <source>
        <dbReference type="ARBA" id="ARBA00022960"/>
    </source>
</evidence>
<keyword evidence="6 17" id="KW-0963">Cytoplasm</keyword>
<dbReference type="InterPro" id="IPR036635">
    <property type="entry name" value="MurB_C_sf"/>
</dbReference>
<accession>A0A7Y9EYT9</accession>
<dbReference type="InterPro" id="IPR036318">
    <property type="entry name" value="FAD-bd_PCMH-like_sf"/>
</dbReference>
<keyword evidence="20" id="KW-1185">Reference proteome</keyword>
<gene>
    <name evidence="17" type="primary">murB</name>
    <name evidence="19" type="ORF">BKA08_000743</name>
</gene>
<evidence type="ECO:0000256" key="12">
    <source>
        <dbReference type="ARBA" id="ARBA00022984"/>
    </source>
</evidence>
<dbReference type="EC" id="1.3.1.98" evidence="17"/>
<dbReference type="Gene3D" id="3.30.43.10">
    <property type="entry name" value="Uridine Diphospho-n-acetylenolpyruvylglucosamine Reductase, domain 2"/>
    <property type="match status" value="1"/>
</dbReference>
<feature type="active site" description="Proton donor" evidence="17">
    <location>
        <position position="252"/>
    </location>
</feature>
<dbReference type="InterPro" id="IPR003170">
    <property type="entry name" value="MurB"/>
</dbReference>
<dbReference type="PROSITE" id="PS51387">
    <property type="entry name" value="FAD_PCMH"/>
    <property type="match status" value="1"/>
</dbReference>
<dbReference type="AlphaFoldDB" id="A0A7Y9EYT9"/>
<dbReference type="Gene3D" id="3.30.465.10">
    <property type="match status" value="1"/>
</dbReference>
<dbReference type="UniPathway" id="UPA00219"/>
<keyword evidence="10 17" id="KW-0521">NADP</keyword>
<evidence type="ECO:0000256" key="10">
    <source>
        <dbReference type="ARBA" id="ARBA00022857"/>
    </source>
</evidence>
<dbReference type="HAMAP" id="MF_00037">
    <property type="entry name" value="MurB"/>
    <property type="match status" value="1"/>
</dbReference>
<evidence type="ECO:0000256" key="7">
    <source>
        <dbReference type="ARBA" id="ARBA00022618"/>
    </source>
</evidence>
<reference evidence="19 20" key="1">
    <citation type="submission" date="2020-07" db="EMBL/GenBank/DDBJ databases">
        <title>Sequencing the genomes of 1000 actinobacteria strains.</title>
        <authorList>
            <person name="Klenk H.-P."/>
        </authorList>
    </citation>
    <scope>NUCLEOTIDE SEQUENCE [LARGE SCALE GENOMIC DNA]</scope>
    <source>
        <strain evidence="19 20">DSM 18965</strain>
    </source>
</reference>
<comment type="pathway">
    <text evidence="4 17">Cell wall biogenesis; peptidoglycan biosynthesis.</text>
</comment>
<evidence type="ECO:0000256" key="16">
    <source>
        <dbReference type="ARBA" id="ARBA00048914"/>
    </source>
</evidence>
<keyword evidence="11 17" id="KW-0133">Cell shape</keyword>
<comment type="cofactor">
    <cofactor evidence="1 17">
        <name>FAD</name>
        <dbReference type="ChEBI" id="CHEBI:57692"/>
    </cofactor>
</comment>
<dbReference type="GO" id="GO:0051301">
    <property type="term" value="P:cell division"/>
    <property type="evidence" value="ECO:0007669"/>
    <property type="project" value="UniProtKB-KW"/>
</dbReference>
<protein>
    <recommendedName>
        <fullName evidence="17">UDP-N-acetylenolpyruvoylglucosamine reductase</fullName>
        <ecNumber evidence="17">1.3.1.98</ecNumber>
    </recommendedName>
    <alternativeName>
        <fullName evidence="17">UDP-N-acetylmuramate dehydrogenase</fullName>
    </alternativeName>
</protein>
<dbReference type="InterPro" id="IPR016166">
    <property type="entry name" value="FAD-bd_PCMH"/>
</dbReference>
<evidence type="ECO:0000256" key="3">
    <source>
        <dbReference type="ARBA" id="ARBA00004496"/>
    </source>
</evidence>
<dbReference type="GO" id="GO:0008762">
    <property type="term" value="F:UDP-N-acetylmuramate dehydrogenase activity"/>
    <property type="evidence" value="ECO:0007669"/>
    <property type="project" value="UniProtKB-UniRule"/>
</dbReference>
<evidence type="ECO:0000256" key="13">
    <source>
        <dbReference type="ARBA" id="ARBA00023002"/>
    </source>
</evidence>
<dbReference type="Proteomes" id="UP000516957">
    <property type="component" value="Unassembled WGS sequence"/>
</dbReference>
<evidence type="ECO:0000256" key="9">
    <source>
        <dbReference type="ARBA" id="ARBA00022827"/>
    </source>
</evidence>
<dbReference type="Pfam" id="PF01565">
    <property type="entry name" value="FAD_binding_4"/>
    <property type="match status" value="1"/>
</dbReference>
<comment type="catalytic activity">
    <reaction evidence="16 17">
        <text>UDP-N-acetyl-alpha-D-muramate + NADP(+) = UDP-N-acetyl-3-O-(1-carboxyvinyl)-alpha-D-glucosamine + NADPH + H(+)</text>
        <dbReference type="Rhea" id="RHEA:12248"/>
        <dbReference type="ChEBI" id="CHEBI:15378"/>
        <dbReference type="ChEBI" id="CHEBI:57783"/>
        <dbReference type="ChEBI" id="CHEBI:58349"/>
        <dbReference type="ChEBI" id="CHEBI:68483"/>
        <dbReference type="ChEBI" id="CHEBI:70757"/>
        <dbReference type="EC" id="1.3.1.98"/>
    </reaction>
</comment>